<feature type="compositionally biased region" description="Low complexity" evidence="2">
    <location>
        <begin position="777"/>
        <end position="794"/>
    </location>
</feature>
<organism evidence="4 5">
    <name type="scientific">Dryococelus australis</name>
    <dbReference type="NCBI Taxonomy" id="614101"/>
    <lineage>
        <taxon>Eukaryota</taxon>
        <taxon>Metazoa</taxon>
        <taxon>Ecdysozoa</taxon>
        <taxon>Arthropoda</taxon>
        <taxon>Hexapoda</taxon>
        <taxon>Insecta</taxon>
        <taxon>Pterygota</taxon>
        <taxon>Neoptera</taxon>
        <taxon>Polyneoptera</taxon>
        <taxon>Phasmatodea</taxon>
        <taxon>Verophasmatodea</taxon>
        <taxon>Anareolatae</taxon>
        <taxon>Phasmatidae</taxon>
        <taxon>Eurycanthinae</taxon>
        <taxon>Dryococelus</taxon>
    </lineage>
</organism>
<feature type="region of interest" description="Disordered" evidence="2">
    <location>
        <begin position="1063"/>
        <end position="1084"/>
    </location>
</feature>
<name>A0ABQ9I616_9NEOP</name>
<protein>
    <recommendedName>
        <fullName evidence="3">CCHC-type domain-containing protein</fullName>
    </recommendedName>
</protein>
<dbReference type="SMART" id="SM00343">
    <property type="entry name" value="ZnF_C2HC"/>
    <property type="match status" value="1"/>
</dbReference>
<dbReference type="InterPro" id="IPR001878">
    <property type="entry name" value="Znf_CCHC"/>
</dbReference>
<feature type="compositionally biased region" description="Basic and acidic residues" evidence="2">
    <location>
        <begin position="743"/>
        <end position="771"/>
    </location>
</feature>
<comment type="caution">
    <text evidence="4">The sequence shown here is derived from an EMBL/GenBank/DDBJ whole genome shotgun (WGS) entry which is preliminary data.</text>
</comment>
<proteinExistence type="predicted"/>
<dbReference type="EMBL" id="JARBHB010000002">
    <property type="protein sequence ID" value="KAJ8892080.1"/>
    <property type="molecule type" value="Genomic_DNA"/>
</dbReference>
<evidence type="ECO:0000313" key="4">
    <source>
        <dbReference type="EMBL" id="KAJ8892080.1"/>
    </source>
</evidence>
<evidence type="ECO:0000259" key="3">
    <source>
        <dbReference type="PROSITE" id="PS50158"/>
    </source>
</evidence>
<dbReference type="PROSITE" id="PS50158">
    <property type="entry name" value="ZF_CCHC"/>
    <property type="match status" value="1"/>
</dbReference>
<evidence type="ECO:0000256" key="2">
    <source>
        <dbReference type="SAM" id="MobiDB-lite"/>
    </source>
</evidence>
<feature type="domain" description="CCHC-type" evidence="3">
    <location>
        <begin position="433"/>
        <end position="448"/>
    </location>
</feature>
<reference evidence="4 5" key="1">
    <citation type="submission" date="2023-02" db="EMBL/GenBank/DDBJ databases">
        <title>LHISI_Scaffold_Assembly.</title>
        <authorList>
            <person name="Stuart O.P."/>
            <person name="Cleave R."/>
            <person name="Magrath M.J.L."/>
            <person name="Mikheyev A.S."/>
        </authorList>
    </citation>
    <scope>NUCLEOTIDE SEQUENCE [LARGE SCALE GENOMIC DNA]</scope>
    <source>
        <strain evidence="4">Daus_M_001</strain>
        <tissue evidence="4">Leg muscle</tissue>
    </source>
</reference>
<evidence type="ECO:0000313" key="5">
    <source>
        <dbReference type="Proteomes" id="UP001159363"/>
    </source>
</evidence>
<keyword evidence="5" id="KW-1185">Reference proteome</keyword>
<feature type="region of interest" description="Disordered" evidence="2">
    <location>
        <begin position="736"/>
        <end position="805"/>
    </location>
</feature>
<keyword evidence="1" id="KW-0863">Zinc-finger</keyword>
<accession>A0ABQ9I616</accession>
<feature type="compositionally biased region" description="Basic and acidic residues" evidence="2">
    <location>
        <begin position="795"/>
        <end position="805"/>
    </location>
</feature>
<gene>
    <name evidence="4" type="ORF">PR048_004658</name>
</gene>
<feature type="compositionally biased region" description="Basic and acidic residues" evidence="2">
    <location>
        <begin position="1063"/>
        <end position="1077"/>
    </location>
</feature>
<keyword evidence="1" id="KW-0862">Zinc</keyword>
<keyword evidence="1" id="KW-0479">Metal-binding</keyword>
<sequence>MLVVKLLCKTVKDETTKHVIHEEVFRRFDTKRVKKQRIGHIDSGPTRLDKRFTADSDITLFGLKATFASLAQGQRFVMTNPVRWASLRVNALNMWSLPCRPISDTLESPVVFATSVLYEINLHWYRVPQDAVNVCVHDYTINVGEPRSIPDADTEHATDEYAATCRSWLEMRQYGQLVIHPHQTDEVGSEEKVMVVANTAIANEAQQSYSVSTPQPLVEAGNWEGDTLVRVPAPGRGRCRPKWLDRRGKCVLPCGCTEGTCIKHTAVPARTTSNGVLHTGLSLGAAIRRPVPETRPPCPNAKPHPITRRITAGAEAGHHEAVTPVSGDVLRGGSGCHRNRLFLDTITDSDVRRAVRLASSHRMQDTLVRALEVESAKQEPMFWHAVQVATLWNNDEGDSMLDVLTKLETTIKDIAARVCAMKPSFCPPTRWECWECGQTGHLRIQCSQRSCRTRQPDVITTESLLRRLEIALEELLNSVDDTTSVPRQRRRRECWNYEKEGHGTKKGRYMAVRRTGVQESDRIISHPTVNAGEETREIQFTDEAVDMHLREKENRQRIGDKDIPVSTGIKENARCDPRVADDAFKELLLEWLYERKHLRYNTSQCQVASFRKVWSGSVGGDGEIARRLRTRCPRTVKNFCIFTECFTEMYSVYTERRSVMTKNGVKSVNTNYGKSPYSRWLRVIETNGILHAAFFATVSIDSSRRDQSIACAVVMVKLYAFNVKQLRKLNKISAYTRQKAKPKNRDRIRLERASQKQSSDTHEAPYDREQRSITWPQAAGAGQSNSQLQQQQQHRQPEGRGERRGRGEIVIGFSRQHINDPHKCGGAICRTHRLYHTSQLYYAPTRASAAATQEQLARPRNLTAEHPARRLPRVFWFDFIFNPRLMKYDEIGRSAQQASWDVHLGRRHMEERRPPQLYIAPISAWHSATRPDSLAVRGDSSLPRFGNASPDCGNSVKKGSAFTLYAAANGKTTLAQVYTVRSAYYRLFTSSAQPTRSAGPVGGSLAPVLREAACRRLVAVSGEVSFVAAAVAGDLGAPRGFLRSRGRDPAMIALVVADARDEESRENTGSRKVDGRVGRRRRGKSNRTAGIAAVRLKRLFSEFAAAGTVVARVREGPRSRMHASPQVKLLAALRSWESAAACVDQQQEVSSSGLLVSPSFLNSHPNILLYVGLRCFTSDRPKHDQFSTTSFNCHFWVNAFFAGCSCAHVSNGDCLVYSITILIDLVILGTKDWLHTGAAVNEQIDSYDSKIRRATESTYALNRKHIYFGSLNVVLLLFTVQLIDVPTVQRFLRSRRVKDCLSSSENGAALEYEGGGNGRPRGNPPTSGIVPPTKTRFALVGGEQSNRSVTATPCTVLDSTILFTLEPQVFCSLAAAPESCHCYSTHHSKALATCSLASLLFAQSRLGRQTELQGIMRLTNFSHWPKICLARVGELLSKFSGGVANRFKGDRADT</sequence>
<evidence type="ECO:0000256" key="1">
    <source>
        <dbReference type="PROSITE-ProRule" id="PRU00047"/>
    </source>
</evidence>
<dbReference type="Proteomes" id="UP001159363">
    <property type="component" value="Chromosome 2"/>
</dbReference>